<dbReference type="Proteomes" id="UP000317371">
    <property type="component" value="Unassembled WGS sequence"/>
</dbReference>
<keyword evidence="3" id="KW-1185">Reference proteome</keyword>
<dbReference type="RefSeq" id="WP_141609341.1">
    <property type="nucleotide sequence ID" value="NZ_VIGC02000007.1"/>
</dbReference>
<dbReference type="AlphaFoldDB" id="A0A540VIL3"/>
<sequence length="316" mass="33879">MTRSRRIRILFALIMAVALILPGTVAYAATGPATPPPVAIKGPRLSPPAIPHSSVLNPYTIYNNLLVPPGLPQASVEANAADGGRTQEKPGRGIRQTSTGIGFGLLLYESPNVCNDFNPGDQWAAKNAVSDVWTDWFAGWAPFAIDNGLYQAKNVTFSMERSVGPGNRYGANEHSAKIASNQPYAAGFGSPLIKVPAGYAGGKVMVSVKYLIWDHDTGGKQGGPDGFDYDWASLGVKPDAYGDSAYYVNGYVRGEWAELTNTVDLGDSEYIMVLLQGQSPGAFNSNIYFDDVKIAFIDANGNGKYLKDCKLEESVK</sequence>
<keyword evidence="1" id="KW-0732">Signal</keyword>
<evidence type="ECO:0000256" key="1">
    <source>
        <dbReference type="SAM" id="SignalP"/>
    </source>
</evidence>
<evidence type="ECO:0000313" key="2">
    <source>
        <dbReference type="EMBL" id="TQE96599.1"/>
    </source>
</evidence>
<accession>A0A540VIL3</accession>
<reference evidence="2 3" key="1">
    <citation type="submission" date="2019-06" db="EMBL/GenBank/DDBJ databases">
        <title>Genome sequence of Litorilinea aerophila BAA-2444.</title>
        <authorList>
            <person name="Maclea K.S."/>
            <person name="Maurais E.G."/>
            <person name="Iannazzi L.C."/>
        </authorList>
    </citation>
    <scope>NUCLEOTIDE SEQUENCE [LARGE SCALE GENOMIC DNA]</scope>
    <source>
        <strain evidence="2 3">ATCC BAA-2444</strain>
    </source>
</reference>
<protein>
    <submittedName>
        <fullName evidence="2">Uncharacterized protein</fullName>
    </submittedName>
</protein>
<proteinExistence type="predicted"/>
<feature type="chain" id="PRO_5022224203" evidence="1">
    <location>
        <begin position="29"/>
        <end position="316"/>
    </location>
</feature>
<evidence type="ECO:0000313" key="3">
    <source>
        <dbReference type="Proteomes" id="UP000317371"/>
    </source>
</evidence>
<comment type="caution">
    <text evidence="2">The sequence shown here is derived from an EMBL/GenBank/DDBJ whole genome shotgun (WGS) entry which is preliminary data.</text>
</comment>
<dbReference type="InParanoid" id="A0A540VIL3"/>
<organism evidence="2 3">
    <name type="scientific">Litorilinea aerophila</name>
    <dbReference type="NCBI Taxonomy" id="1204385"/>
    <lineage>
        <taxon>Bacteria</taxon>
        <taxon>Bacillati</taxon>
        <taxon>Chloroflexota</taxon>
        <taxon>Caldilineae</taxon>
        <taxon>Caldilineales</taxon>
        <taxon>Caldilineaceae</taxon>
        <taxon>Litorilinea</taxon>
    </lineage>
</organism>
<feature type="signal peptide" evidence="1">
    <location>
        <begin position="1"/>
        <end position="28"/>
    </location>
</feature>
<gene>
    <name evidence="2" type="ORF">FKZ61_06820</name>
</gene>
<name>A0A540VIL3_9CHLR</name>
<dbReference type="EMBL" id="VIGC01000007">
    <property type="protein sequence ID" value="TQE96599.1"/>
    <property type="molecule type" value="Genomic_DNA"/>
</dbReference>